<gene>
    <name evidence="3" type="ORF">TL16_g01503</name>
</gene>
<dbReference type="EMBL" id="BLQM01000034">
    <property type="protein sequence ID" value="GMH53689.1"/>
    <property type="molecule type" value="Genomic_DNA"/>
</dbReference>
<evidence type="ECO:0000313" key="4">
    <source>
        <dbReference type="Proteomes" id="UP001162640"/>
    </source>
</evidence>
<evidence type="ECO:0000256" key="2">
    <source>
        <dbReference type="SAM" id="SignalP"/>
    </source>
</evidence>
<organism evidence="3 4">
    <name type="scientific">Triparma laevis f. inornata</name>
    <dbReference type="NCBI Taxonomy" id="1714386"/>
    <lineage>
        <taxon>Eukaryota</taxon>
        <taxon>Sar</taxon>
        <taxon>Stramenopiles</taxon>
        <taxon>Ochrophyta</taxon>
        <taxon>Bolidophyceae</taxon>
        <taxon>Parmales</taxon>
        <taxon>Triparmaceae</taxon>
        <taxon>Triparma</taxon>
    </lineage>
</organism>
<evidence type="ECO:0000313" key="3">
    <source>
        <dbReference type="EMBL" id="GMH53689.1"/>
    </source>
</evidence>
<reference evidence="4" key="1">
    <citation type="journal article" date="2023" name="Commun. Biol.">
        <title>Genome analysis of Parmales, the sister group of diatoms, reveals the evolutionary specialization of diatoms from phago-mixotrophs to photoautotrophs.</title>
        <authorList>
            <person name="Ban H."/>
            <person name="Sato S."/>
            <person name="Yoshikawa S."/>
            <person name="Yamada K."/>
            <person name="Nakamura Y."/>
            <person name="Ichinomiya M."/>
            <person name="Sato N."/>
            <person name="Blanc-Mathieu R."/>
            <person name="Endo H."/>
            <person name="Kuwata A."/>
            <person name="Ogata H."/>
        </authorList>
    </citation>
    <scope>NUCLEOTIDE SEQUENCE [LARGE SCALE GENOMIC DNA]</scope>
</reference>
<comment type="caution">
    <text evidence="3">The sequence shown here is derived from an EMBL/GenBank/DDBJ whole genome shotgun (WGS) entry which is preliminary data.</text>
</comment>
<dbReference type="PANTHER" id="PTHR11220">
    <property type="entry name" value="HEME-BINDING PROTEIN-RELATED"/>
    <property type="match status" value="1"/>
</dbReference>
<keyword evidence="2" id="KW-0732">Signal</keyword>
<dbReference type="Proteomes" id="UP001162640">
    <property type="component" value="Unassembled WGS sequence"/>
</dbReference>
<accession>A0A9W7DRM6</accession>
<dbReference type="Gene3D" id="3.20.80.10">
    <property type="entry name" value="Regulatory factor, effector binding domain"/>
    <property type="match status" value="1"/>
</dbReference>
<dbReference type="InterPro" id="IPR006917">
    <property type="entry name" value="SOUL_heme-bd"/>
</dbReference>
<protein>
    <submittedName>
        <fullName evidence="3">Uncharacterized protein</fullName>
    </submittedName>
</protein>
<feature type="signal peptide" evidence="2">
    <location>
        <begin position="1"/>
        <end position="17"/>
    </location>
</feature>
<dbReference type="Pfam" id="PF04832">
    <property type="entry name" value="SOUL"/>
    <property type="match status" value="1"/>
</dbReference>
<dbReference type="PANTHER" id="PTHR11220:SF58">
    <property type="entry name" value="SOUL HEME-BINDING FAMILY PROTEIN"/>
    <property type="match status" value="1"/>
</dbReference>
<proteinExistence type="inferred from homology"/>
<dbReference type="InterPro" id="IPR011256">
    <property type="entry name" value="Reg_factor_effector_dom_sf"/>
</dbReference>
<evidence type="ECO:0000256" key="1">
    <source>
        <dbReference type="ARBA" id="ARBA00009817"/>
    </source>
</evidence>
<name>A0A9W7DRM6_9STRA</name>
<comment type="similarity">
    <text evidence="1">Belongs to the HEBP family.</text>
</comment>
<dbReference type="SUPFAM" id="SSF55136">
    <property type="entry name" value="Probable bacterial effector-binding domain"/>
    <property type="match status" value="1"/>
</dbReference>
<dbReference type="AlphaFoldDB" id="A0A9W7DRM6"/>
<feature type="chain" id="PRO_5040723555" evidence="2">
    <location>
        <begin position="18"/>
        <end position="196"/>
    </location>
</feature>
<sequence length="196" mass="21639">MLLTTLIVTVFGKTGVAEPTFTVLATHESFQIRSYSQRFAIGTTCTSDNSGFRALAGFIGVGSTPKNSENESIAMTAPVIKDQASGMQFVLPAKFDDISKIPNPTDSDVKIITLPAQTGAVSTFSGWVSPSQAQQQKLNLYDALSPAGIELNEGNQWQLWQYNPPFTIPWLRRNEIWVELKEEEVEKAVRYCEGKM</sequence>